<reference evidence="2 3" key="1">
    <citation type="submission" date="2019-03" db="EMBL/GenBank/DDBJ databases">
        <title>Genomic Encyclopedia of Type Strains, Phase IV (KMG-IV): sequencing the most valuable type-strain genomes for metagenomic binning, comparative biology and taxonomic classification.</title>
        <authorList>
            <person name="Goeker M."/>
        </authorList>
    </citation>
    <scope>NUCLEOTIDE SEQUENCE [LARGE SCALE GENOMIC DNA]</scope>
    <source>
        <strain evidence="2 3">DSM 18555</strain>
    </source>
</reference>
<evidence type="ECO:0000313" key="2">
    <source>
        <dbReference type="EMBL" id="TDN90210.1"/>
    </source>
</evidence>
<organism evidence="2 3">
    <name type="scientific">Herminiimonas fonticola</name>
    <dbReference type="NCBI Taxonomy" id="303380"/>
    <lineage>
        <taxon>Bacteria</taxon>
        <taxon>Pseudomonadati</taxon>
        <taxon>Pseudomonadota</taxon>
        <taxon>Betaproteobacteria</taxon>
        <taxon>Burkholderiales</taxon>
        <taxon>Oxalobacteraceae</taxon>
        <taxon>Herminiimonas</taxon>
    </lineage>
</organism>
<dbReference type="AlphaFoldDB" id="A0A4R6G879"/>
<dbReference type="InterPro" id="IPR003018">
    <property type="entry name" value="GAF"/>
</dbReference>
<dbReference type="EMBL" id="SNWF01000005">
    <property type="protein sequence ID" value="TDN90210.1"/>
    <property type="molecule type" value="Genomic_DNA"/>
</dbReference>
<comment type="caution">
    <text evidence="2">The sequence shown here is derived from an EMBL/GenBank/DDBJ whole genome shotgun (WGS) entry which is preliminary data.</text>
</comment>
<dbReference type="RefSeq" id="WP_241523069.1">
    <property type="nucleotide sequence ID" value="NZ_PTLZ01000002.1"/>
</dbReference>
<proteinExistence type="predicted"/>
<accession>A0A4R6G879</accession>
<dbReference type="SUPFAM" id="SSF55781">
    <property type="entry name" value="GAF domain-like"/>
    <property type="match status" value="1"/>
</dbReference>
<sequence length="158" mass="17180">MTDSPSASGSNVMPNAGVRQHESFSDAVARIERLGKSLFGVTACVVHLDGEGSGLHTHSHQYCAQLPLGEVLHVMPEKSSPFSPALGKIDNFEVRFYAVHPLRNRTGNIVGRVALIHERSRAFTAGDAHWMTDLVALLERELHFSAYEVAPSSTDSSK</sequence>
<evidence type="ECO:0000313" key="3">
    <source>
        <dbReference type="Proteomes" id="UP000294737"/>
    </source>
</evidence>
<gene>
    <name evidence="2" type="ORF">EV677_2286</name>
</gene>
<feature type="domain" description="GAF" evidence="1">
    <location>
        <begin position="36"/>
        <end position="141"/>
    </location>
</feature>
<dbReference type="Proteomes" id="UP000294737">
    <property type="component" value="Unassembled WGS sequence"/>
</dbReference>
<evidence type="ECO:0000259" key="1">
    <source>
        <dbReference type="Pfam" id="PF01590"/>
    </source>
</evidence>
<protein>
    <submittedName>
        <fullName evidence="2">GAF domain-containing protein</fullName>
    </submittedName>
</protein>
<dbReference type="Pfam" id="PF01590">
    <property type="entry name" value="GAF"/>
    <property type="match status" value="1"/>
</dbReference>
<name>A0A4R6G879_9BURK</name>
<keyword evidence="3" id="KW-1185">Reference proteome</keyword>